<evidence type="ECO:0000256" key="12">
    <source>
        <dbReference type="SAM" id="MobiDB-lite"/>
    </source>
</evidence>
<dbReference type="Gene3D" id="3.30.559.10">
    <property type="entry name" value="Chloramphenicol acetyltransferase-like domain"/>
    <property type="match status" value="1"/>
</dbReference>
<dbReference type="RefSeq" id="WP_136728724.1">
    <property type="nucleotide sequence ID" value="NZ_SUMC01000060.1"/>
</dbReference>
<comment type="caution">
    <text evidence="14">The sequence shown here is derived from an EMBL/GenBank/DDBJ whole genome shotgun (WGS) entry which is preliminary data.</text>
</comment>
<dbReference type="OrthoDB" id="3318646at2"/>
<evidence type="ECO:0000313" key="14">
    <source>
        <dbReference type="EMBL" id="TKA02921.1"/>
    </source>
</evidence>
<protein>
    <recommendedName>
        <fullName evidence="6">Phthiocerol/phthiodiolone dimycocerosyl transferase</fullName>
        <ecNumber evidence="5">2.3.1.282</ecNumber>
    </recommendedName>
    <alternativeName>
        <fullName evidence="11">Acyltransferase PapA5</fullName>
    </alternativeName>
    <alternativeName>
        <fullName evidence="9">Phthiocerol/phthiodiolone O-acyltransferase</fullName>
    </alternativeName>
    <alternativeName>
        <fullName evidence="10">Polyketide synthase-associated protein A5</fullName>
    </alternativeName>
</protein>
<dbReference type="GO" id="GO:0016746">
    <property type="term" value="F:acyltransferase activity"/>
    <property type="evidence" value="ECO:0007669"/>
    <property type="project" value="UniProtKB-KW"/>
</dbReference>
<evidence type="ECO:0000256" key="5">
    <source>
        <dbReference type="ARBA" id="ARBA00012866"/>
    </source>
</evidence>
<reference evidence="14 15" key="1">
    <citation type="submission" date="2019-04" db="EMBL/GenBank/DDBJ databases">
        <title>Streptomyces oryziradicis sp. nov., a novel actinomycete isolated from rhizosphere soil of rice (Oryza sativa L.).</title>
        <authorList>
            <person name="Li C."/>
        </authorList>
    </citation>
    <scope>NUCLEOTIDE SEQUENCE [LARGE SCALE GENOMIC DNA]</scope>
    <source>
        <strain evidence="14 15">NEAU-C40</strain>
    </source>
</reference>
<comment type="catalytic activity">
    <reaction evidence="2">
        <text>2 a mycocerosyl-[mycocerosic acid synthase] + a phenolphthiocerol = a dimycocerosyl phenolphthiocerol + 2 holo-[mycocerosic acid synthase].</text>
        <dbReference type="EC" id="2.3.1.282"/>
    </reaction>
</comment>
<feature type="domain" description="Phthiocerol/phthiodiolone dimycocerosyl transferase C-terminal" evidence="13">
    <location>
        <begin position="222"/>
        <end position="430"/>
    </location>
</feature>
<accession>A0A4U0S6Z0</accession>
<evidence type="ECO:0000256" key="3">
    <source>
        <dbReference type="ARBA" id="ARBA00001907"/>
    </source>
</evidence>
<comment type="similarity">
    <text evidence="4">Belongs to the acyltransferase PapA5 family.</text>
</comment>
<name>A0A4U0S6Z0_9ACTN</name>
<organism evidence="14 15">
    <name type="scientific">Actinacidiphila oryziradicis</name>
    <dbReference type="NCBI Taxonomy" id="2571141"/>
    <lineage>
        <taxon>Bacteria</taxon>
        <taxon>Bacillati</taxon>
        <taxon>Actinomycetota</taxon>
        <taxon>Actinomycetes</taxon>
        <taxon>Kitasatosporales</taxon>
        <taxon>Streptomycetaceae</taxon>
        <taxon>Actinacidiphila</taxon>
    </lineage>
</organism>
<comment type="catalytic activity">
    <reaction evidence="3">
        <text>2 a mycocerosyl-[mycocerosic acid synthase] + a phthiodiolone = a dimycocerosyl phthiodiolone + 2 holo-[mycocerosic acid synthase].</text>
        <dbReference type="EC" id="2.3.1.282"/>
    </reaction>
</comment>
<evidence type="ECO:0000256" key="6">
    <source>
        <dbReference type="ARBA" id="ARBA00013449"/>
    </source>
</evidence>
<proteinExistence type="inferred from homology"/>
<keyword evidence="8 14" id="KW-0012">Acyltransferase</keyword>
<keyword evidence="15" id="KW-1185">Reference proteome</keyword>
<evidence type="ECO:0000256" key="9">
    <source>
        <dbReference type="ARBA" id="ARBA00030465"/>
    </source>
</evidence>
<evidence type="ECO:0000256" key="7">
    <source>
        <dbReference type="ARBA" id="ARBA00022679"/>
    </source>
</evidence>
<evidence type="ECO:0000256" key="4">
    <source>
        <dbReference type="ARBA" id="ARBA00006558"/>
    </source>
</evidence>
<evidence type="ECO:0000313" key="15">
    <source>
        <dbReference type="Proteomes" id="UP000305778"/>
    </source>
</evidence>
<dbReference type="Pfam" id="PF16911">
    <property type="entry name" value="PapA_C"/>
    <property type="match status" value="1"/>
</dbReference>
<dbReference type="InterPro" id="IPR023213">
    <property type="entry name" value="CAT-like_dom_sf"/>
</dbReference>
<dbReference type="EC" id="2.3.1.282" evidence="5"/>
<dbReference type="Proteomes" id="UP000305778">
    <property type="component" value="Unassembled WGS sequence"/>
</dbReference>
<dbReference type="EMBL" id="SUMC01000060">
    <property type="protein sequence ID" value="TKA02921.1"/>
    <property type="molecule type" value="Genomic_DNA"/>
</dbReference>
<sequence length="456" mass="48064">MTAPNIRRVLAPTEAIFVGDETYVGYSVRVAGRIDLEALQVAYAAVCQAYPVLPARLDLDNGAPAVVPSDVQPEIWCADGDPDLPLRHVTLDQCRALSALEVIQNRTSGTDGADATNGTDASVTLATQHSIADADHSLAVLAALWSAYTDAVAGVPIALPRNGYPRSLEDLLAERGIGIGTGTAAAPTHPVEAETARPSTDSVQPPPNSVRPSADSVPHVRHVAGFRLSRERTAALIALGHREQVTINSLLSGVVLLAEAEIRDLPLADLVYRFSVNLRSHLTPPVGPAEGTNIAGGLRFQLADSADGAAKPDAIALGRAVGARLRAGLADGSVQRALVDRVGRAPAAAATAAPVAAPVPRPVPRPAQRSAAVVSMVNWGTVPVLQHPEDLRLVDFRSASRMRVLPGRQKFAAIGGYVAHTFDGRLGVELSWPEADPEQTKRLDLIQERLTELADR</sequence>
<dbReference type="Gene3D" id="3.30.559.30">
    <property type="entry name" value="Nonribosomal peptide synthetase, condensation domain"/>
    <property type="match status" value="1"/>
</dbReference>
<dbReference type="InterPro" id="IPR031641">
    <property type="entry name" value="PapA_C"/>
</dbReference>
<evidence type="ECO:0000259" key="13">
    <source>
        <dbReference type="Pfam" id="PF16911"/>
    </source>
</evidence>
<evidence type="ECO:0000256" key="1">
    <source>
        <dbReference type="ARBA" id="ARBA00000026"/>
    </source>
</evidence>
<comment type="catalytic activity">
    <reaction evidence="1">
        <text>2 a mycocerosyl-[mycocerosic acid synthase] + a phthiocerol = a dimycocerosyl phthiocerol + 2 holo-[mycocerosic acid synthase].</text>
        <dbReference type="EC" id="2.3.1.282"/>
    </reaction>
</comment>
<gene>
    <name evidence="14" type="ORF">FCI23_37930</name>
</gene>
<evidence type="ECO:0000256" key="8">
    <source>
        <dbReference type="ARBA" id="ARBA00023315"/>
    </source>
</evidence>
<keyword evidence="7 14" id="KW-0808">Transferase</keyword>
<evidence type="ECO:0000256" key="10">
    <source>
        <dbReference type="ARBA" id="ARBA00032317"/>
    </source>
</evidence>
<feature type="region of interest" description="Disordered" evidence="12">
    <location>
        <begin position="182"/>
        <end position="216"/>
    </location>
</feature>
<dbReference type="AlphaFoldDB" id="A0A4U0S6Z0"/>
<dbReference type="SUPFAM" id="SSF52777">
    <property type="entry name" value="CoA-dependent acyltransferases"/>
    <property type="match status" value="2"/>
</dbReference>
<evidence type="ECO:0000256" key="2">
    <source>
        <dbReference type="ARBA" id="ARBA00000625"/>
    </source>
</evidence>
<evidence type="ECO:0000256" key="11">
    <source>
        <dbReference type="ARBA" id="ARBA00033407"/>
    </source>
</evidence>